<feature type="compositionally biased region" description="Basic and acidic residues" evidence="2">
    <location>
        <begin position="338"/>
        <end position="357"/>
    </location>
</feature>
<accession>A0A0A1TZ81</accession>
<reference evidence="4 5" key="1">
    <citation type="submission" date="2012-10" db="EMBL/GenBank/DDBJ databases">
        <authorList>
            <person name="Zafar N."/>
            <person name="Inman J."/>
            <person name="Hall N."/>
            <person name="Lorenzi H."/>
            <person name="Caler E."/>
        </authorList>
    </citation>
    <scope>NUCLEOTIDE SEQUENCE [LARGE SCALE GENOMIC DNA]</scope>
    <source>
        <strain evidence="4 5">IP1</strain>
    </source>
</reference>
<dbReference type="InterPro" id="IPR008936">
    <property type="entry name" value="Rho_GTPase_activation_prot"/>
</dbReference>
<dbReference type="PANTHER" id="PTHR45808">
    <property type="entry name" value="RHO GTPASE-ACTIVATING PROTEIN 68F"/>
    <property type="match status" value="1"/>
</dbReference>
<sequence length="617" mass="69567">MSTPKKVCGWVEYRVSTQKKFSKMYMSLSHDALRLYASEDSKEKLVLLFTQAVFNKKISNKNKFPEDKIAVSFEVVTDKCHQFICPSKKDFNLWINNIPLFCNFTGVFGYPLLSTSTKKKSGWRFPIPLYRSIEYIKKKEGLKEPNLFKNQGKQEWVNRLKSMLDSGQDVCENDFGPEGVSVAASIIKLYISELSDGLIPSALYQQFVSAGNTDNVSTRVRVLKRLIAALPDSNRHVLWYFCDFLNDVIKNEKVNRMGVVDIAAVFAPDIIRPDVETPVDPENTKRIQVVMETFLTQSKVLADAASENKKMGMASPSYPAVKPTGAVSEKVFATQVAEESKKLTPFKKREPTGERPKTTMFMSMSLSGMLKSSGKTSPRHLHKEDSGRSTRKDAGSTPKNSSCDESVNNKSEKSDTQNEERFAALEKMISDLSKKVDEQNKTIKQLNERVAELEKKSVARSSLSSSIQKQKELVKAKQSAKEEQKVEPLDFAQIRKNFGKSQDKLKVETPKQETNRDEAKTPTQKVEEKGNEQLKDVQDVVNETKVNENECPSEEVKKEEMGENQPQGMASFAPLKPIHRFNFSEAITEQTAPADQQEMPNQTEELSARNTEVGSTL</sequence>
<dbReference type="InterPro" id="IPR000198">
    <property type="entry name" value="RhoGAP_dom"/>
</dbReference>
<keyword evidence="1" id="KW-0343">GTPase activation</keyword>
<feature type="compositionally biased region" description="Basic and acidic residues" evidence="2">
    <location>
        <begin position="382"/>
        <end position="394"/>
    </location>
</feature>
<dbReference type="PANTHER" id="PTHR45808:SF2">
    <property type="entry name" value="RHO GTPASE-ACTIVATING PROTEIN 68F"/>
    <property type="match status" value="1"/>
</dbReference>
<dbReference type="SUPFAM" id="SSF50729">
    <property type="entry name" value="PH domain-like"/>
    <property type="match status" value="1"/>
</dbReference>
<dbReference type="SUPFAM" id="SSF48350">
    <property type="entry name" value="GTPase activation domain, GAP"/>
    <property type="match status" value="1"/>
</dbReference>
<feature type="region of interest" description="Disordered" evidence="2">
    <location>
        <begin position="586"/>
        <end position="617"/>
    </location>
</feature>
<proteinExistence type="predicted"/>
<dbReference type="SMART" id="SM00324">
    <property type="entry name" value="RhoGAP"/>
    <property type="match status" value="1"/>
</dbReference>
<feature type="region of interest" description="Disordered" evidence="2">
    <location>
        <begin position="451"/>
        <end position="470"/>
    </location>
</feature>
<dbReference type="Gene3D" id="1.10.555.10">
    <property type="entry name" value="Rho GTPase activation protein"/>
    <property type="match status" value="1"/>
</dbReference>
<dbReference type="SMART" id="SM00233">
    <property type="entry name" value="PH"/>
    <property type="match status" value="1"/>
</dbReference>
<dbReference type="GO" id="GO:0007264">
    <property type="term" value="P:small GTPase-mediated signal transduction"/>
    <property type="evidence" value="ECO:0007669"/>
    <property type="project" value="TreeGrafter"/>
</dbReference>
<dbReference type="CDD" id="cd00159">
    <property type="entry name" value="RhoGAP"/>
    <property type="match status" value="1"/>
</dbReference>
<feature type="compositionally biased region" description="Polar residues" evidence="2">
    <location>
        <begin position="397"/>
        <end position="409"/>
    </location>
</feature>
<dbReference type="RefSeq" id="XP_004253630.1">
    <property type="nucleotide sequence ID" value="XM_004253582.1"/>
</dbReference>
<evidence type="ECO:0000313" key="4">
    <source>
        <dbReference type="EMBL" id="ELP86859.1"/>
    </source>
</evidence>
<dbReference type="KEGG" id="eiv:EIN_044070"/>
<dbReference type="OrthoDB" id="19380at2759"/>
<feature type="compositionally biased region" description="Basic and acidic residues" evidence="2">
    <location>
        <begin position="501"/>
        <end position="538"/>
    </location>
</feature>
<feature type="domain" description="Rho-GAP" evidence="3">
    <location>
        <begin position="111"/>
        <end position="302"/>
    </location>
</feature>
<feature type="compositionally biased region" description="Low complexity" evidence="2">
    <location>
        <begin position="359"/>
        <end position="376"/>
    </location>
</feature>
<dbReference type="AlphaFoldDB" id="A0A0A1TZ81"/>
<feature type="region of interest" description="Disordered" evidence="2">
    <location>
        <begin position="338"/>
        <end position="418"/>
    </location>
</feature>
<dbReference type="Pfam" id="PF00620">
    <property type="entry name" value="RhoGAP"/>
    <property type="match status" value="1"/>
</dbReference>
<dbReference type="InterPro" id="IPR011993">
    <property type="entry name" value="PH-like_dom_sf"/>
</dbReference>
<dbReference type="PROSITE" id="PS50238">
    <property type="entry name" value="RHOGAP"/>
    <property type="match status" value="1"/>
</dbReference>
<keyword evidence="5" id="KW-1185">Reference proteome</keyword>
<evidence type="ECO:0000313" key="5">
    <source>
        <dbReference type="Proteomes" id="UP000014680"/>
    </source>
</evidence>
<organism evidence="4 5">
    <name type="scientific">Entamoeba invadens IP1</name>
    <dbReference type="NCBI Taxonomy" id="370355"/>
    <lineage>
        <taxon>Eukaryota</taxon>
        <taxon>Amoebozoa</taxon>
        <taxon>Evosea</taxon>
        <taxon>Archamoebae</taxon>
        <taxon>Mastigamoebida</taxon>
        <taxon>Entamoebidae</taxon>
        <taxon>Entamoeba</taxon>
    </lineage>
</organism>
<dbReference type="EMBL" id="KB206902">
    <property type="protein sequence ID" value="ELP86859.1"/>
    <property type="molecule type" value="Genomic_DNA"/>
</dbReference>
<evidence type="ECO:0000259" key="3">
    <source>
        <dbReference type="PROSITE" id="PS50238"/>
    </source>
</evidence>
<evidence type="ECO:0000256" key="1">
    <source>
        <dbReference type="ARBA" id="ARBA00022468"/>
    </source>
</evidence>
<gene>
    <name evidence="4" type="ORF">EIN_044070</name>
</gene>
<dbReference type="OMA" id="WINNIPL"/>
<dbReference type="GO" id="GO:0005737">
    <property type="term" value="C:cytoplasm"/>
    <property type="evidence" value="ECO:0007669"/>
    <property type="project" value="TreeGrafter"/>
</dbReference>
<protein>
    <submittedName>
        <fullName evidence="4">Rho GTPase-activating protein, putative</fullName>
    </submittedName>
</protein>
<evidence type="ECO:0000256" key="2">
    <source>
        <dbReference type="SAM" id="MobiDB-lite"/>
    </source>
</evidence>
<name>A0A0A1TZ81_ENTIV</name>
<dbReference type="Gene3D" id="2.30.29.30">
    <property type="entry name" value="Pleckstrin-homology domain (PH domain)/Phosphotyrosine-binding domain (PTB)"/>
    <property type="match status" value="1"/>
</dbReference>
<dbReference type="InterPro" id="IPR001849">
    <property type="entry name" value="PH_domain"/>
</dbReference>
<dbReference type="GO" id="GO:0005096">
    <property type="term" value="F:GTPase activator activity"/>
    <property type="evidence" value="ECO:0007669"/>
    <property type="project" value="UniProtKB-KW"/>
</dbReference>
<feature type="region of interest" description="Disordered" evidence="2">
    <location>
        <begin position="497"/>
        <end position="571"/>
    </location>
</feature>
<dbReference type="VEuPathDB" id="AmoebaDB:EIN_044070"/>
<dbReference type="GeneID" id="14885813"/>
<dbReference type="Proteomes" id="UP000014680">
    <property type="component" value="Unassembled WGS sequence"/>
</dbReference>